<dbReference type="SUPFAM" id="SSF49879">
    <property type="entry name" value="SMAD/FHA domain"/>
    <property type="match status" value="1"/>
</dbReference>
<dbReference type="SUPFAM" id="SSF56112">
    <property type="entry name" value="Protein kinase-like (PK-like)"/>
    <property type="match status" value="1"/>
</dbReference>
<dbReference type="PROSITE" id="PS50006">
    <property type="entry name" value="FHA_DOMAIN"/>
    <property type="match status" value="1"/>
</dbReference>
<evidence type="ECO:0000313" key="10">
    <source>
        <dbReference type="Proteomes" id="UP000788993"/>
    </source>
</evidence>
<feature type="domain" description="Protein kinase" evidence="8">
    <location>
        <begin position="154"/>
        <end position="436"/>
    </location>
</feature>
<protein>
    <submittedName>
        <fullName evidence="9">Uncharacterized protein</fullName>
    </submittedName>
</protein>
<reference evidence="9" key="1">
    <citation type="journal article" date="2021" name="Open Biol.">
        <title>Shared evolutionary footprints suggest mitochondrial oxidative damage underlies multiple complex I losses in fungi.</title>
        <authorList>
            <person name="Schikora-Tamarit M.A."/>
            <person name="Marcet-Houben M."/>
            <person name="Nosek J."/>
            <person name="Gabaldon T."/>
        </authorList>
    </citation>
    <scope>NUCLEOTIDE SEQUENCE</scope>
    <source>
        <strain evidence="9">NCAIM Y.01608</strain>
    </source>
</reference>
<evidence type="ECO:0000259" key="7">
    <source>
        <dbReference type="PROSITE" id="PS50006"/>
    </source>
</evidence>
<keyword evidence="5" id="KW-0418">Kinase</keyword>
<dbReference type="InterPro" id="IPR008271">
    <property type="entry name" value="Ser/Thr_kinase_AS"/>
</dbReference>
<dbReference type="InterPro" id="IPR011009">
    <property type="entry name" value="Kinase-like_dom_sf"/>
</dbReference>
<accession>A0A9P8TGQ9</accession>
<keyword evidence="5" id="KW-0808">Transferase</keyword>
<dbReference type="FunFam" id="1.10.510.10:FF:000571">
    <property type="entry name" value="Maternal embryonic leucine zipper kinase"/>
    <property type="match status" value="1"/>
</dbReference>
<dbReference type="InterPro" id="IPR008984">
    <property type="entry name" value="SMAD_FHA_dom_sf"/>
</dbReference>
<dbReference type="Gene3D" id="1.10.510.10">
    <property type="entry name" value="Transferase(Phosphotransferase) domain 1"/>
    <property type="match status" value="1"/>
</dbReference>
<dbReference type="GO" id="GO:0030447">
    <property type="term" value="P:filamentous growth"/>
    <property type="evidence" value="ECO:0007669"/>
    <property type="project" value="UniProtKB-ARBA"/>
</dbReference>
<gene>
    <name evidence="9" type="ORF">OGATHE_000405</name>
</gene>
<dbReference type="GO" id="GO:0004674">
    <property type="term" value="F:protein serine/threonine kinase activity"/>
    <property type="evidence" value="ECO:0007669"/>
    <property type="project" value="UniProtKB-KW"/>
</dbReference>
<keyword evidence="3 4" id="KW-0067">ATP-binding</keyword>
<dbReference type="EMBL" id="JAEUBD010000095">
    <property type="protein sequence ID" value="KAH3677751.1"/>
    <property type="molecule type" value="Genomic_DNA"/>
</dbReference>
<dbReference type="PROSITE" id="PS50011">
    <property type="entry name" value="PROTEIN_KINASE_DOM"/>
    <property type="match status" value="1"/>
</dbReference>
<dbReference type="PROSITE" id="PS00107">
    <property type="entry name" value="PROTEIN_KINASE_ATP"/>
    <property type="match status" value="1"/>
</dbReference>
<keyword evidence="5" id="KW-0723">Serine/threonine-protein kinase</keyword>
<dbReference type="GO" id="GO:0005524">
    <property type="term" value="F:ATP binding"/>
    <property type="evidence" value="ECO:0007669"/>
    <property type="project" value="UniProtKB-UniRule"/>
</dbReference>
<comment type="caution">
    <text evidence="9">The sequence shown here is derived from an EMBL/GenBank/DDBJ whole genome shotgun (WGS) entry which is preliminary data.</text>
</comment>
<evidence type="ECO:0000256" key="6">
    <source>
        <dbReference type="SAM" id="MobiDB-lite"/>
    </source>
</evidence>
<dbReference type="CDD" id="cd05117">
    <property type="entry name" value="STKc_CAMK"/>
    <property type="match status" value="1"/>
</dbReference>
<evidence type="ECO:0000256" key="1">
    <source>
        <dbReference type="ARBA" id="ARBA00005575"/>
    </source>
</evidence>
<dbReference type="AlphaFoldDB" id="A0A9P8TGQ9"/>
<feature type="binding site" evidence="4">
    <location>
        <position position="183"/>
    </location>
    <ligand>
        <name>ATP</name>
        <dbReference type="ChEBI" id="CHEBI:30616"/>
    </ligand>
</feature>
<dbReference type="InterPro" id="IPR000719">
    <property type="entry name" value="Prot_kinase_dom"/>
</dbReference>
<feature type="domain" description="FHA" evidence="7">
    <location>
        <begin position="55"/>
        <end position="107"/>
    </location>
</feature>
<evidence type="ECO:0000256" key="5">
    <source>
        <dbReference type="RuleBase" id="RU000304"/>
    </source>
</evidence>
<evidence type="ECO:0000256" key="2">
    <source>
        <dbReference type="ARBA" id="ARBA00022741"/>
    </source>
</evidence>
<dbReference type="SMART" id="SM00240">
    <property type="entry name" value="FHA"/>
    <property type="match status" value="1"/>
</dbReference>
<evidence type="ECO:0000313" key="9">
    <source>
        <dbReference type="EMBL" id="KAH3677751.1"/>
    </source>
</evidence>
<dbReference type="PROSITE" id="PS00108">
    <property type="entry name" value="PROTEIN_KINASE_ST"/>
    <property type="match status" value="1"/>
</dbReference>
<dbReference type="PANTHER" id="PTHR24347">
    <property type="entry name" value="SERINE/THREONINE-PROTEIN KINASE"/>
    <property type="match status" value="1"/>
</dbReference>
<dbReference type="InterPro" id="IPR017441">
    <property type="entry name" value="Protein_kinase_ATP_BS"/>
</dbReference>
<name>A0A9P8TGQ9_9ASCO</name>
<keyword evidence="10" id="KW-1185">Reference proteome</keyword>
<dbReference type="SMART" id="SM00220">
    <property type="entry name" value="S_TKc"/>
    <property type="match status" value="1"/>
</dbReference>
<dbReference type="Proteomes" id="UP000788993">
    <property type="component" value="Unassembled WGS sequence"/>
</dbReference>
<evidence type="ECO:0000256" key="3">
    <source>
        <dbReference type="ARBA" id="ARBA00022840"/>
    </source>
</evidence>
<organism evidence="9 10">
    <name type="scientific">Ogataea polymorpha</name>
    <dbReference type="NCBI Taxonomy" id="460523"/>
    <lineage>
        <taxon>Eukaryota</taxon>
        <taxon>Fungi</taxon>
        <taxon>Dikarya</taxon>
        <taxon>Ascomycota</taxon>
        <taxon>Saccharomycotina</taxon>
        <taxon>Pichiomycetes</taxon>
        <taxon>Pichiales</taxon>
        <taxon>Pichiaceae</taxon>
        <taxon>Ogataea</taxon>
    </lineage>
</organism>
<dbReference type="Pfam" id="PF00498">
    <property type="entry name" value="FHA"/>
    <property type="match status" value="1"/>
</dbReference>
<reference evidence="9" key="2">
    <citation type="submission" date="2021-01" db="EMBL/GenBank/DDBJ databases">
        <authorList>
            <person name="Schikora-Tamarit M.A."/>
        </authorList>
    </citation>
    <scope>NUCLEOTIDE SEQUENCE</scope>
    <source>
        <strain evidence="9">NCAIM Y.01608</strain>
    </source>
</reference>
<dbReference type="Gene3D" id="2.60.200.20">
    <property type="match status" value="1"/>
</dbReference>
<sequence>MLSGVSLSRKRKLSDPPHSSSEPKKLPFPAVASLYNLDPAATGPQQIELRRKVCLRVGRSKKNDIILTPADCSTYHCEIGVSYLNGKDIIYLKDLSSNGTFVNGLLVGKDNTCLIRSGDKISFAAECHYVMKYQASFTLKSPRRPGTGSFYDSYVIGELLGCGHYAQVKECVRRSTGECCAVKIFNPTRKDANWATSLNRELNILMKIDHPNIVRSYETFVEPYDANTMTTYLVLEKVNGGELFNRIVSKGKLRQNETKALMSQLMSGLRYLHSLDIAHRDLKPENILLDITLRNSDSDKQTGPWDAHELDVKVKIADFGLAKFIGATKFTNTLCGTPAYVAPEVLVNSTERKYTKTVDMWSVGVLIYVCLCGFPPFSEELGPPSMRQQIIEGKYAFYSPYWDEIEDSALDLISRLLVVDATKRLEVSKASKHAWFDEVRPKKELRETAFKGSRAPVTRGYSNPIMLAERVKSSLGDDTLARAYSADVDMVKPT</sequence>
<proteinExistence type="inferred from homology"/>
<evidence type="ECO:0000259" key="8">
    <source>
        <dbReference type="PROSITE" id="PS50011"/>
    </source>
</evidence>
<feature type="region of interest" description="Disordered" evidence="6">
    <location>
        <begin position="1"/>
        <end position="26"/>
    </location>
</feature>
<keyword evidence="2 4" id="KW-0547">Nucleotide-binding</keyword>
<evidence type="ECO:0000256" key="4">
    <source>
        <dbReference type="PROSITE-ProRule" id="PRU10141"/>
    </source>
</evidence>
<dbReference type="InterPro" id="IPR000253">
    <property type="entry name" value="FHA_dom"/>
</dbReference>
<dbReference type="Pfam" id="PF00069">
    <property type="entry name" value="Pkinase"/>
    <property type="match status" value="1"/>
</dbReference>
<comment type="similarity">
    <text evidence="1">Belongs to the protein kinase superfamily. CAMK Ser/Thr protein kinase family. CHEK2 subfamily.</text>
</comment>